<proteinExistence type="inferred from homology"/>
<dbReference type="RefSeq" id="WP_273952480.1">
    <property type="nucleotide sequence ID" value="NZ_JAQSIP010000007.1"/>
</dbReference>
<dbReference type="InterPro" id="IPR005119">
    <property type="entry name" value="LysR_subst-bd"/>
</dbReference>
<dbReference type="PANTHER" id="PTHR30419:SF2">
    <property type="entry name" value="LYSR FAMILY TRANSCRIPTIONAL REGULATOR"/>
    <property type="match status" value="1"/>
</dbReference>
<dbReference type="Pfam" id="PF00126">
    <property type="entry name" value="HTH_1"/>
    <property type="match status" value="1"/>
</dbReference>
<comment type="caution">
    <text evidence="6">The sequence shown here is derived from an EMBL/GenBank/DDBJ whole genome shotgun (WGS) entry which is preliminary data.</text>
</comment>
<name>A0ABT5N0P2_9BURK</name>
<feature type="domain" description="HTH lysR-type" evidence="5">
    <location>
        <begin position="4"/>
        <end position="61"/>
    </location>
</feature>
<dbReference type="InterPro" id="IPR036390">
    <property type="entry name" value="WH_DNA-bd_sf"/>
</dbReference>
<dbReference type="PANTHER" id="PTHR30419">
    <property type="entry name" value="HTH-TYPE TRANSCRIPTIONAL REGULATOR YBHD"/>
    <property type="match status" value="1"/>
</dbReference>
<evidence type="ECO:0000256" key="2">
    <source>
        <dbReference type="ARBA" id="ARBA00023015"/>
    </source>
</evidence>
<reference evidence="6 7" key="1">
    <citation type="submission" date="2023-02" db="EMBL/GenBank/DDBJ databases">
        <title>Bacterial whole genomic sequence of Curvibacter sp. HBC61.</title>
        <authorList>
            <person name="Le V."/>
            <person name="Ko S.-R."/>
            <person name="Ahn C.-Y."/>
            <person name="Oh H.-M."/>
        </authorList>
    </citation>
    <scope>NUCLEOTIDE SEQUENCE [LARGE SCALE GENOMIC DNA]</scope>
    <source>
        <strain evidence="6 7">HBC61</strain>
    </source>
</reference>
<keyword evidence="7" id="KW-1185">Reference proteome</keyword>
<dbReference type="Gene3D" id="3.40.190.290">
    <property type="match status" value="1"/>
</dbReference>
<keyword evidence="4" id="KW-0804">Transcription</keyword>
<dbReference type="Gene3D" id="1.10.10.10">
    <property type="entry name" value="Winged helix-like DNA-binding domain superfamily/Winged helix DNA-binding domain"/>
    <property type="match status" value="1"/>
</dbReference>
<dbReference type="InterPro" id="IPR000847">
    <property type="entry name" value="LysR_HTH_N"/>
</dbReference>
<dbReference type="InterPro" id="IPR036388">
    <property type="entry name" value="WH-like_DNA-bd_sf"/>
</dbReference>
<keyword evidence="3" id="KW-0238">DNA-binding</keyword>
<dbReference type="SUPFAM" id="SSF46785">
    <property type="entry name" value="Winged helix' DNA-binding domain"/>
    <property type="match status" value="1"/>
</dbReference>
<evidence type="ECO:0000259" key="5">
    <source>
        <dbReference type="PROSITE" id="PS50931"/>
    </source>
</evidence>
<evidence type="ECO:0000313" key="6">
    <source>
        <dbReference type="EMBL" id="MDD0839884.1"/>
    </source>
</evidence>
<dbReference type="PROSITE" id="PS50931">
    <property type="entry name" value="HTH_LYSR"/>
    <property type="match status" value="1"/>
</dbReference>
<accession>A0ABT5N0P2</accession>
<protein>
    <submittedName>
        <fullName evidence="6">LysR family transcriptional regulator</fullName>
    </submittedName>
</protein>
<dbReference type="EMBL" id="JAQSIP010000007">
    <property type="protein sequence ID" value="MDD0839884.1"/>
    <property type="molecule type" value="Genomic_DNA"/>
</dbReference>
<dbReference type="Pfam" id="PF03466">
    <property type="entry name" value="LysR_substrate"/>
    <property type="match status" value="1"/>
</dbReference>
<evidence type="ECO:0000313" key="7">
    <source>
        <dbReference type="Proteomes" id="UP001528673"/>
    </source>
</evidence>
<dbReference type="CDD" id="cd08421">
    <property type="entry name" value="PBP2_LTTR_like_1"/>
    <property type="match status" value="1"/>
</dbReference>
<comment type="similarity">
    <text evidence="1">Belongs to the LysR transcriptional regulatory family.</text>
</comment>
<organism evidence="6 7">
    <name type="scientific">Curvibacter cyanobacteriorum</name>
    <dbReference type="NCBI Taxonomy" id="3026422"/>
    <lineage>
        <taxon>Bacteria</taxon>
        <taxon>Pseudomonadati</taxon>
        <taxon>Pseudomonadota</taxon>
        <taxon>Betaproteobacteria</taxon>
        <taxon>Burkholderiales</taxon>
        <taxon>Comamonadaceae</taxon>
        <taxon>Curvibacter</taxon>
    </lineage>
</organism>
<gene>
    <name evidence="6" type="ORF">PSQ40_14970</name>
</gene>
<evidence type="ECO:0000256" key="3">
    <source>
        <dbReference type="ARBA" id="ARBA00023125"/>
    </source>
</evidence>
<dbReference type="InterPro" id="IPR050950">
    <property type="entry name" value="HTH-type_LysR_regulators"/>
</dbReference>
<sequence length="309" mass="33745">MRDLDLKSLKLLVSVCDHGNIKAAAAQALIEPSAVSKRLSQLEDALGLPLLVRGRKGSEATPAGQVLLEHARSLLFTLDKIEADMARFKSGIQGHVRVVASASAVAESLLDDLAGFMREPQHQNIQVDIEERVSRDIVSLVREGVASLGVCWSQVDLAGLESRPYRRDELALAVPVGHPLARHEALYFEDSLDQEHVGLPSSTAVYTLLHRAAAQVGRTLSYRAVVSNFDAAFRVVSAGLGVSVVPREVSCQHSAAGRIQTVRLLNDWAQHEFSICFRRQQDLSPAAQRLLGYLEQQARQAAQAQRAPR</sequence>
<dbReference type="SUPFAM" id="SSF53850">
    <property type="entry name" value="Periplasmic binding protein-like II"/>
    <property type="match status" value="1"/>
</dbReference>
<evidence type="ECO:0000256" key="1">
    <source>
        <dbReference type="ARBA" id="ARBA00009437"/>
    </source>
</evidence>
<dbReference type="Proteomes" id="UP001528673">
    <property type="component" value="Unassembled WGS sequence"/>
</dbReference>
<evidence type="ECO:0000256" key="4">
    <source>
        <dbReference type="ARBA" id="ARBA00023163"/>
    </source>
</evidence>
<keyword evidence="2" id="KW-0805">Transcription regulation</keyword>